<comment type="subcellular location">
    <subcellularLocation>
        <location evidence="1">Cell membrane</location>
        <topology evidence="1">Multi-pass membrane protein</topology>
    </subcellularLocation>
</comment>
<evidence type="ECO:0000259" key="8">
    <source>
        <dbReference type="Pfam" id="PF03176"/>
    </source>
</evidence>
<evidence type="ECO:0000256" key="6">
    <source>
        <dbReference type="ARBA" id="ARBA00023136"/>
    </source>
</evidence>
<gene>
    <name evidence="9" type="ORF">CARG_09170</name>
</gene>
<feature type="transmembrane region" description="Helical" evidence="7">
    <location>
        <begin position="559"/>
        <end position="578"/>
    </location>
</feature>
<feature type="transmembrane region" description="Helical" evidence="7">
    <location>
        <begin position="234"/>
        <end position="254"/>
    </location>
</feature>
<dbReference type="OrthoDB" id="7051771at2"/>
<feature type="domain" description="Membrane transport protein MMPL" evidence="8">
    <location>
        <begin position="46"/>
        <end position="351"/>
    </location>
</feature>
<evidence type="ECO:0000313" key="9">
    <source>
        <dbReference type="EMBL" id="AGU15930.1"/>
    </source>
</evidence>
<protein>
    <recommendedName>
        <fullName evidence="8">Membrane transport protein MMPL domain-containing protein</fullName>
    </recommendedName>
</protein>
<feature type="transmembrane region" description="Helical" evidence="7">
    <location>
        <begin position="185"/>
        <end position="203"/>
    </location>
</feature>
<name>U3GWJ9_9CORY</name>
<proteinExistence type="inferred from homology"/>
<keyword evidence="3" id="KW-1003">Cell membrane</keyword>
<dbReference type="STRING" id="1348662.CARG_09170"/>
<dbReference type="eggNOG" id="COG2409">
    <property type="taxonomic scope" value="Bacteria"/>
</dbReference>
<dbReference type="SUPFAM" id="SSF82866">
    <property type="entry name" value="Multidrug efflux transporter AcrB transmembrane domain"/>
    <property type="match status" value="2"/>
</dbReference>
<keyword evidence="5 7" id="KW-1133">Transmembrane helix</keyword>
<feature type="transmembrane region" description="Helical" evidence="7">
    <location>
        <begin position="669"/>
        <end position="689"/>
    </location>
</feature>
<comment type="similarity">
    <text evidence="2">Belongs to the resistance-nodulation-cell division (RND) (TC 2.A.6) family. MmpL subfamily.</text>
</comment>
<dbReference type="Gene3D" id="1.20.1640.10">
    <property type="entry name" value="Multidrug efflux transporter AcrB transmembrane domain"/>
    <property type="match status" value="2"/>
</dbReference>
<dbReference type="InterPro" id="IPR004869">
    <property type="entry name" value="MMPL_dom"/>
</dbReference>
<dbReference type="InterPro" id="IPR050545">
    <property type="entry name" value="Mycobact_MmpL"/>
</dbReference>
<dbReference type="RefSeq" id="WP_021012326.1">
    <property type="nucleotide sequence ID" value="NC_022198.1"/>
</dbReference>
<accession>U3GWJ9</accession>
<evidence type="ECO:0000256" key="4">
    <source>
        <dbReference type="ARBA" id="ARBA00022692"/>
    </source>
</evidence>
<feature type="transmembrane region" description="Helical" evidence="7">
    <location>
        <begin position="284"/>
        <end position="302"/>
    </location>
</feature>
<feature type="transmembrane region" description="Helical" evidence="7">
    <location>
        <begin position="533"/>
        <end position="553"/>
    </location>
</feature>
<evidence type="ECO:0000256" key="7">
    <source>
        <dbReference type="SAM" id="Phobius"/>
    </source>
</evidence>
<dbReference type="GO" id="GO:0005886">
    <property type="term" value="C:plasma membrane"/>
    <property type="evidence" value="ECO:0007669"/>
    <property type="project" value="UniProtKB-SubCell"/>
</dbReference>
<keyword evidence="4 7" id="KW-0812">Transmembrane</keyword>
<sequence length="769" mass="81625">MFVRWGHFAFKYRRVLPLAIVALIAGIYLIWGTQLGARMSQEGWDDPNSSSTRAAAIEQEVFGRDNNGDVILMFKGSPDALTDDAVARDVNKQLTAFKDAHPSEISHINSYFEKRNPNLLNADKTLAFAAVGLAGDGEDVLKNFRAIEGDIPAEVDGLEVSVAGQTAIADALDDGMAGDISRAEVYALPAVAVLLLLVFASVVAAAMPLIVGVLSILGSLGVLAILAGFTQVNVFAQSVVTLLGLGLAIDYGLFMVSRFREELDAGSSVEDAVVNATATAGKTVVFSAAMVAVALSGLLIFPQAFLKSVAYGAISAVGLAAALSIAVLPSIFGLLGRRVDMWSMPWRRKAQATNSADTTDTADLVQPGTSRLWAAIPAWAIKHSVWVTVALVGALLALTLPLAGVKFGGINETYLPPQQKVRVAQQTFDENFPEYRTEPIKLVVTDADNRGLSSIIKQANQVEGLTGRFSPSQPTKDGTTVLSAGIADRGDNAAVVDQLRAIEVPEGAEVFIGGSPALEVESIEALFKKLPWMALYIVAATFILMSLVFSSVILPAKAVIMTILGMGATLGVLTLMFVDGVGASLFGFTPGPLMSPVLVLIMAIIYGLSTDYEVFLVSRMVEARGKGKSTDDAIVYGTAHTGSIITAAAVIMIVVCGAFGFSEIVMMKYIAFGMIAALLLDATVIRMLLVPAVMHLLREDNWWGPRWLTAIGGFGHGSSVDAASLQVSTEPTVDDVQVDTRPVRSGRTTTDDPDLIPFDQLVKRLQEES</sequence>
<evidence type="ECO:0000256" key="3">
    <source>
        <dbReference type="ARBA" id="ARBA00022475"/>
    </source>
</evidence>
<keyword evidence="10" id="KW-1185">Reference proteome</keyword>
<feature type="transmembrane region" description="Helical" evidence="7">
    <location>
        <begin position="644"/>
        <end position="662"/>
    </location>
</feature>
<evidence type="ECO:0000256" key="1">
    <source>
        <dbReference type="ARBA" id="ARBA00004651"/>
    </source>
</evidence>
<dbReference type="PANTHER" id="PTHR33406:SF11">
    <property type="entry name" value="MEMBRANE PROTEIN SCO6666-RELATED"/>
    <property type="match status" value="1"/>
</dbReference>
<feature type="transmembrane region" description="Helical" evidence="7">
    <location>
        <begin position="385"/>
        <end position="405"/>
    </location>
</feature>
<dbReference type="KEGG" id="caz:CARG_09170"/>
<feature type="transmembrane region" description="Helical" evidence="7">
    <location>
        <begin position="585"/>
        <end position="608"/>
    </location>
</feature>
<dbReference type="Proteomes" id="UP000016943">
    <property type="component" value="Chromosome"/>
</dbReference>
<dbReference type="PANTHER" id="PTHR33406">
    <property type="entry name" value="MEMBRANE PROTEIN MJ1562-RELATED"/>
    <property type="match status" value="1"/>
</dbReference>
<feature type="domain" description="Membrane transport protein MMPL" evidence="8">
    <location>
        <begin position="493"/>
        <end position="705"/>
    </location>
</feature>
<evidence type="ECO:0000313" key="10">
    <source>
        <dbReference type="Proteomes" id="UP000016943"/>
    </source>
</evidence>
<dbReference type="PATRIC" id="fig|1348662.3.peg.1811"/>
<dbReference type="HOGENOM" id="CLU_005108_5_1_11"/>
<dbReference type="Pfam" id="PF03176">
    <property type="entry name" value="MMPL"/>
    <property type="match status" value="2"/>
</dbReference>
<dbReference type="EMBL" id="CP006365">
    <property type="protein sequence ID" value="AGU15930.1"/>
    <property type="molecule type" value="Genomic_DNA"/>
</dbReference>
<keyword evidence="6 7" id="KW-0472">Membrane</keyword>
<feature type="transmembrane region" description="Helical" evidence="7">
    <location>
        <begin position="12"/>
        <end position="31"/>
    </location>
</feature>
<dbReference type="AlphaFoldDB" id="U3GWJ9"/>
<feature type="transmembrane region" description="Helical" evidence="7">
    <location>
        <begin position="309"/>
        <end position="335"/>
    </location>
</feature>
<evidence type="ECO:0000256" key="2">
    <source>
        <dbReference type="ARBA" id="ARBA00010157"/>
    </source>
</evidence>
<evidence type="ECO:0000256" key="5">
    <source>
        <dbReference type="ARBA" id="ARBA00022989"/>
    </source>
</evidence>
<organism evidence="9 10">
    <name type="scientific">Corynebacterium argentoratense DSM 44202</name>
    <dbReference type="NCBI Taxonomy" id="1348662"/>
    <lineage>
        <taxon>Bacteria</taxon>
        <taxon>Bacillati</taxon>
        <taxon>Actinomycetota</taxon>
        <taxon>Actinomycetes</taxon>
        <taxon>Mycobacteriales</taxon>
        <taxon>Corynebacteriaceae</taxon>
        <taxon>Corynebacterium</taxon>
    </lineage>
</organism>
<reference evidence="9 10" key="1">
    <citation type="journal article" date="2013" name="Genome Announc.">
        <title>Whole-Genome Sequence of the Clinical Strain Corynebacterium argentoratense DSM 44202, Isolated from a Human Throat Specimen.</title>
        <authorList>
            <person name="Bomholt C."/>
            <person name="Glaub A."/>
            <person name="Gravermann K."/>
            <person name="Albersmeier A."/>
            <person name="Brinkrolf K."/>
            <person name="Ruckert C."/>
            <person name="Tauch A."/>
        </authorList>
    </citation>
    <scope>NUCLEOTIDE SEQUENCE [LARGE SCALE GENOMIC DNA]</scope>
    <source>
        <strain evidence="9">DSM 44202</strain>
    </source>
</reference>
<dbReference type="GeneID" id="78250563"/>